<dbReference type="STRING" id="1382522.W6MMG9"/>
<evidence type="ECO:0000256" key="2">
    <source>
        <dbReference type="ARBA" id="ARBA00022598"/>
    </source>
</evidence>
<organism evidence="8 9">
    <name type="scientific">Kuraishia capsulata CBS 1993</name>
    <dbReference type="NCBI Taxonomy" id="1382522"/>
    <lineage>
        <taxon>Eukaryota</taxon>
        <taxon>Fungi</taxon>
        <taxon>Dikarya</taxon>
        <taxon>Ascomycota</taxon>
        <taxon>Saccharomycotina</taxon>
        <taxon>Pichiomycetes</taxon>
        <taxon>Pichiales</taxon>
        <taxon>Pichiaceae</taxon>
        <taxon>Kuraishia</taxon>
    </lineage>
</organism>
<evidence type="ECO:0000256" key="5">
    <source>
        <dbReference type="ARBA" id="ARBA00022917"/>
    </source>
</evidence>
<evidence type="ECO:0000256" key="6">
    <source>
        <dbReference type="ARBA" id="ARBA00023146"/>
    </source>
</evidence>
<dbReference type="EMBL" id="HG793128">
    <property type="protein sequence ID" value="CDK27398.1"/>
    <property type="molecule type" value="Genomic_DNA"/>
</dbReference>
<gene>
    <name evidence="8" type="ORF">KUCA_T00003376001</name>
</gene>
<keyword evidence="5" id="KW-0648">Protein biosynthesis</keyword>
<dbReference type="Pfam" id="PF00152">
    <property type="entry name" value="tRNA-synt_2"/>
    <property type="match status" value="1"/>
</dbReference>
<dbReference type="GO" id="GO:0005524">
    <property type="term" value="F:ATP binding"/>
    <property type="evidence" value="ECO:0007669"/>
    <property type="project" value="UniProtKB-KW"/>
</dbReference>
<dbReference type="GO" id="GO:0005739">
    <property type="term" value="C:mitochondrion"/>
    <property type="evidence" value="ECO:0007669"/>
    <property type="project" value="EnsemblFungi"/>
</dbReference>
<evidence type="ECO:0000313" key="9">
    <source>
        <dbReference type="Proteomes" id="UP000019384"/>
    </source>
</evidence>
<accession>W6MMG9</accession>
<proteinExistence type="inferred from homology"/>
<dbReference type="GO" id="GO:0004815">
    <property type="term" value="F:aspartate-tRNA ligase activity"/>
    <property type="evidence" value="ECO:0007669"/>
    <property type="project" value="EnsemblFungi"/>
</dbReference>
<dbReference type="InterPro" id="IPR002312">
    <property type="entry name" value="Asp/Asn-tRNA-synth_IIb"/>
</dbReference>
<dbReference type="GO" id="GO:0070146">
    <property type="term" value="P:mitochondrial aspartyl-tRNA aminoacylation"/>
    <property type="evidence" value="ECO:0007669"/>
    <property type="project" value="EnsemblFungi"/>
</dbReference>
<keyword evidence="3" id="KW-0547">Nucleotide-binding</keyword>
<dbReference type="InterPro" id="IPR006195">
    <property type="entry name" value="aa-tRNA-synth_II"/>
</dbReference>
<sequence>MASGVKNYYQIAKCFRDEDLRADRQPEFTQIDMEMAFADAGDVREVVEKVVINIWRDTRELPLYKAVDDTQLTELKATESFPRLTYKEALFKYGIDKPDLRYTHTFIDLTEFTSEVKGNSKFPIFEVCILRDLKNKCSGKIPSEIFSDLEYRDRKPVVVEIRSTEDWTDAFAPLVRFDPTRLEELKLKLHLQEGDVIAGSTRAEFPYENPTPLGKFRQIAIKELPEQYRRALVDGNGTLIEKPLEDVFVASWVVDFPLFSPSEQESADKSGYPTYDESKIVSTHHPFTMVHLDDFDQLFTNPLEVRGEHYDLVINGVEVGGGSRRVHHPELQRYIFKSILGIEDPDILFGHLLQAFATGCPPHAGLAIGFDRMCAMLLGITSIRDVIAFPKNQAGVDAVVNSPSKVTQQALGNYHIKVAKE</sequence>
<name>W6MMG9_9ASCO</name>
<dbReference type="Proteomes" id="UP000019384">
    <property type="component" value="Unassembled WGS sequence"/>
</dbReference>
<dbReference type="OrthoDB" id="439710at2759"/>
<evidence type="ECO:0000256" key="3">
    <source>
        <dbReference type="ARBA" id="ARBA00022741"/>
    </source>
</evidence>
<dbReference type="PROSITE" id="PS50862">
    <property type="entry name" value="AA_TRNA_LIGASE_II"/>
    <property type="match status" value="1"/>
</dbReference>
<dbReference type="InterPro" id="IPR004115">
    <property type="entry name" value="GAD-like_sf"/>
</dbReference>
<keyword evidence="2" id="KW-0436">Ligase</keyword>
<keyword evidence="6" id="KW-0030">Aminoacyl-tRNA synthetase</keyword>
<dbReference type="Gene3D" id="3.30.930.10">
    <property type="entry name" value="Bira Bifunctional Protein, Domain 2"/>
    <property type="match status" value="1"/>
</dbReference>
<reference evidence="8" key="2">
    <citation type="submission" date="2014-02" db="EMBL/GenBank/DDBJ databases">
        <title>Complete DNA sequence of /Kuraishia capsulata/ illustrates novel genomic features among budding yeasts (/Saccharomycotina/).</title>
        <authorList>
            <person name="Morales L."/>
            <person name="Noel B."/>
            <person name="Porcel B."/>
            <person name="Marcet-Houben M."/>
            <person name="Hullo M-F."/>
            <person name="Sacerdot C."/>
            <person name="Tekaia F."/>
            <person name="Leh-Louis V."/>
            <person name="Despons L."/>
            <person name="Khanna V."/>
            <person name="Aury J-M."/>
            <person name="Barbe V."/>
            <person name="Couloux A."/>
            <person name="Labadie K."/>
            <person name="Pelletier E."/>
            <person name="Souciet J-L."/>
            <person name="Boekhout T."/>
            <person name="Gabaldon T."/>
            <person name="Wincker P."/>
            <person name="Dujon B."/>
        </authorList>
    </citation>
    <scope>NUCLEOTIDE SEQUENCE</scope>
    <source>
        <strain evidence="8">CBS 1993</strain>
    </source>
</reference>
<dbReference type="SUPFAM" id="SSF55681">
    <property type="entry name" value="Class II aaRS and biotin synthetases"/>
    <property type="match status" value="1"/>
</dbReference>
<dbReference type="InterPro" id="IPR045864">
    <property type="entry name" value="aa-tRNA-synth_II/BPL/LPL"/>
</dbReference>
<keyword evidence="4" id="KW-0067">ATP-binding</keyword>
<dbReference type="AlphaFoldDB" id="W6MMG9"/>
<dbReference type="Gene3D" id="3.30.1360.30">
    <property type="entry name" value="GAD-like domain"/>
    <property type="match status" value="1"/>
</dbReference>
<dbReference type="HOGENOM" id="CLU_014330_2_0_1"/>
<comment type="similarity">
    <text evidence="1">Belongs to the class-II aminoacyl-tRNA synthetase family. Type 1 subfamily.</text>
</comment>
<evidence type="ECO:0000259" key="7">
    <source>
        <dbReference type="PROSITE" id="PS50862"/>
    </source>
</evidence>
<feature type="domain" description="Aminoacyl-transfer RNA synthetases class-II family profile" evidence="7">
    <location>
        <begin position="8"/>
        <end position="390"/>
    </location>
</feature>
<dbReference type="PANTHER" id="PTHR22594:SF5">
    <property type="entry name" value="ASPARTATE--TRNA LIGASE, MITOCHONDRIAL"/>
    <property type="match status" value="1"/>
</dbReference>
<keyword evidence="9" id="KW-1185">Reference proteome</keyword>
<evidence type="ECO:0000256" key="4">
    <source>
        <dbReference type="ARBA" id="ARBA00022840"/>
    </source>
</evidence>
<dbReference type="GeneID" id="34520781"/>
<dbReference type="RefSeq" id="XP_022459393.1">
    <property type="nucleotide sequence ID" value="XM_022601784.1"/>
</dbReference>
<protein>
    <recommendedName>
        <fullName evidence="7">Aminoacyl-transfer RNA synthetases class-II family profile domain-containing protein</fullName>
    </recommendedName>
</protein>
<dbReference type="PRINTS" id="PR01042">
    <property type="entry name" value="TRNASYNTHASP"/>
</dbReference>
<dbReference type="InterPro" id="IPR004364">
    <property type="entry name" value="Aa-tRNA-synt_II"/>
</dbReference>
<reference evidence="8" key="1">
    <citation type="submission" date="2013-12" db="EMBL/GenBank/DDBJ databases">
        <authorList>
            <person name="Genoscope - CEA"/>
        </authorList>
    </citation>
    <scope>NUCLEOTIDE SEQUENCE</scope>
    <source>
        <strain evidence="8">CBS 1993</strain>
    </source>
</reference>
<evidence type="ECO:0000256" key="1">
    <source>
        <dbReference type="ARBA" id="ARBA00006303"/>
    </source>
</evidence>
<dbReference type="PANTHER" id="PTHR22594">
    <property type="entry name" value="ASPARTYL/LYSYL-TRNA SYNTHETASE"/>
    <property type="match status" value="1"/>
</dbReference>
<evidence type="ECO:0000313" key="8">
    <source>
        <dbReference type="EMBL" id="CDK27398.1"/>
    </source>
</evidence>